<dbReference type="RefSeq" id="WP_269892250.1">
    <property type="nucleotide sequence ID" value="NZ_JAPZPY010000001.1"/>
</dbReference>
<keyword evidence="5" id="KW-1185">Reference proteome</keyword>
<evidence type="ECO:0000313" key="4">
    <source>
        <dbReference type="EMBL" id="MCZ8377338.1"/>
    </source>
</evidence>
<dbReference type="InterPro" id="IPR005693">
    <property type="entry name" value="Mce"/>
</dbReference>
<gene>
    <name evidence="4" type="ORF">O6P37_00535</name>
</gene>
<name>A0ABT4PL90_9MYCO</name>
<keyword evidence="1" id="KW-0472">Membrane</keyword>
<comment type="caution">
    <text evidence="4">The sequence shown here is derived from an EMBL/GenBank/DDBJ whole genome shotgun (WGS) entry which is preliminary data.</text>
</comment>
<dbReference type="InterPro" id="IPR052336">
    <property type="entry name" value="MlaD_Phospholipid_Transporter"/>
</dbReference>
<accession>A0ABT4PL90</accession>
<dbReference type="InterPro" id="IPR003399">
    <property type="entry name" value="Mce/MlaD"/>
</dbReference>
<dbReference type="PANTHER" id="PTHR33371:SF19">
    <property type="entry name" value="MCE-FAMILY PROTEIN MCE4A"/>
    <property type="match status" value="1"/>
</dbReference>
<organism evidence="4 5">
    <name type="scientific">Mycobacterium hippophais</name>
    <dbReference type="NCBI Taxonomy" id="3016340"/>
    <lineage>
        <taxon>Bacteria</taxon>
        <taxon>Bacillati</taxon>
        <taxon>Actinomycetota</taxon>
        <taxon>Actinomycetes</taxon>
        <taxon>Mycobacteriales</taxon>
        <taxon>Mycobacteriaceae</taxon>
        <taxon>Mycobacterium</taxon>
    </lineage>
</organism>
<evidence type="ECO:0000256" key="1">
    <source>
        <dbReference type="SAM" id="Phobius"/>
    </source>
</evidence>
<dbReference type="InterPro" id="IPR024516">
    <property type="entry name" value="Mce_C"/>
</dbReference>
<evidence type="ECO:0000313" key="5">
    <source>
        <dbReference type="Proteomes" id="UP001142153"/>
    </source>
</evidence>
<sequence>MARTTTGGRTYSALAGLCTIVVFGVIIALAIGLFRGSFTSTVPVTVIADRAGLVMNPEARVKMRGVEVGQVSSIEERADGKAVLHLAMNPDQLEWIPSNVLVDIASTTVFGAKFVELVPPPDPEPTRLAAGQVIENRHVTVEVNTVFQQLVNVLDKVDPAKLNETLGAISSAFNGRGEQFGKTLVDFNALLAELEPSLPNLSRDMEALVPTLTAYADATPDLLSTIQSTTSVSNSIVDQQQNLDAFLISSIGLADLGNEVIGGNQQALTDLVHELVPTTELLNKYRESIWCGIGGLIPFAKSPPQYSGIFVSAGITLGVERYRYPGDLPKVAASSGGADFCKELGLPEQPAEFRTPFVVGDVGADPNKYGNAGILLNSEGLKNWLYGPLDGPPRNSSQIGMPG</sequence>
<feature type="transmembrane region" description="Helical" evidence="1">
    <location>
        <begin position="12"/>
        <end position="34"/>
    </location>
</feature>
<feature type="domain" description="Mce/MlaD" evidence="2">
    <location>
        <begin position="41"/>
        <end position="120"/>
    </location>
</feature>
<dbReference type="NCBIfam" id="TIGR00996">
    <property type="entry name" value="Mtu_fam_mce"/>
    <property type="match status" value="1"/>
</dbReference>
<proteinExistence type="predicted"/>
<dbReference type="Pfam" id="PF02470">
    <property type="entry name" value="MlaD"/>
    <property type="match status" value="1"/>
</dbReference>
<protein>
    <submittedName>
        <fullName evidence="4">MCE family protein</fullName>
    </submittedName>
</protein>
<dbReference type="PANTHER" id="PTHR33371">
    <property type="entry name" value="INTERMEMBRANE PHOSPHOLIPID TRANSPORT SYSTEM BINDING PROTEIN MLAD-RELATED"/>
    <property type="match status" value="1"/>
</dbReference>
<keyword evidence="1" id="KW-1133">Transmembrane helix</keyword>
<evidence type="ECO:0000259" key="2">
    <source>
        <dbReference type="Pfam" id="PF02470"/>
    </source>
</evidence>
<dbReference type="EMBL" id="JAPZPY010000001">
    <property type="protein sequence ID" value="MCZ8377338.1"/>
    <property type="molecule type" value="Genomic_DNA"/>
</dbReference>
<dbReference type="Pfam" id="PF11887">
    <property type="entry name" value="Mce4_CUP1"/>
    <property type="match status" value="1"/>
</dbReference>
<dbReference type="Proteomes" id="UP001142153">
    <property type="component" value="Unassembled WGS sequence"/>
</dbReference>
<reference evidence="4" key="1">
    <citation type="submission" date="2022-12" db="EMBL/GenBank/DDBJ databases">
        <authorList>
            <person name="Deng Y."/>
            <person name="Zhang Y.-Q."/>
        </authorList>
    </citation>
    <scope>NUCLEOTIDE SEQUENCE</scope>
    <source>
        <strain evidence="4">CPCC 205372</strain>
    </source>
</reference>
<evidence type="ECO:0000259" key="3">
    <source>
        <dbReference type="Pfam" id="PF11887"/>
    </source>
</evidence>
<feature type="domain" description="Mammalian cell entry C-terminal" evidence="3">
    <location>
        <begin position="125"/>
        <end position="336"/>
    </location>
</feature>
<keyword evidence="1" id="KW-0812">Transmembrane</keyword>